<evidence type="ECO:0000256" key="1">
    <source>
        <dbReference type="ARBA" id="ARBA00023015"/>
    </source>
</evidence>
<dbReference type="InterPro" id="IPR050109">
    <property type="entry name" value="HTH-type_TetR-like_transc_reg"/>
</dbReference>
<dbReference type="InterPro" id="IPR009057">
    <property type="entry name" value="Homeodomain-like_sf"/>
</dbReference>
<dbReference type="GO" id="GO:0003700">
    <property type="term" value="F:DNA-binding transcription factor activity"/>
    <property type="evidence" value="ECO:0007669"/>
    <property type="project" value="TreeGrafter"/>
</dbReference>
<protein>
    <recommendedName>
        <fullName evidence="5">HTH tetR-type domain-containing protein</fullName>
    </recommendedName>
</protein>
<dbReference type="SUPFAM" id="SSF48498">
    <property type="entry name" value="Tetracyclin repressor-like, C-terminal domain"/>
    <property type="match status" value="1"/>
</dbReference>
<evidence type="ECO:0000313" key="7">
    <source>
        <dbReference type="Proteomes" id="UP000487268"/>
    </source>
</evidence>
<keyword evidence="1" id="KW-0805">Transcription regulation</keyword>
<feature type="domain" description="HTH tetR-type" evidence="5">
    <location>
        <begin position="9"/>
        <end position="68"/>
    </location>
</feature>
<comment type="caution">
    <text evidence="6">The sequence shown here is derived from an EMBL/GenBank/DDBJ whole genome shotgun (WGS) entry which is preliminary data.</text>
</comment>
<reference evidence="6 7" key="1">
    <citation type="submission" date="2019-10" db="EMBL/GenBank/DDBJ databases">
        <title>Actinomadura rubteroloni sp. nov. and Actinomadura macrotermitis sp. nov., isolated from the gut of fungus growing-termite Macrotermes natalensis.</title>
        <authorList>
            <person name="Benndorf R."/>
            <person name="Martin K."/>
            <person name="Kuefner M."/>
            <person name="De Beer W."/>
            <person name="Kaster A.-K."/>
            <person name="Vollmers J."/>
            <person name="Poulsen M."/>
            <person name="Beemelmanns C."/>
        </authorList>
    </citation>
    <scope>NUCLEOTIDE SEQUENCE [LARGE SCALE GENOMIC DNA]</scope>
    <source>
        <strain evidence="6 7">RB68</strain>
    </source>
</reference>
<name>A0A7K0BTH6_9ACTN</name>
<keyword evidence="7" id="KW-1185">Reference proteome</keyword>
<evidence type="ECO:0000313" key="6">
    <source>
        <dbReference type="EMBL" id="MQY04490.1"/>
    </source>
</evidence>
<dbReference type="PROSITE" id="PS50977">
    <property type="entry name" value="HTH_TETR_2"/>
    <property type="match status" value="1"/>
</dbReference>
<evidence type="ECO:0000259" key="5">
    <source>
        <dbReference type="PROSITE" id="PS50977"/>
    </source>
</evidence>
<dbReference type="InterPro" id="IPR001647">
    <property type="entry name" value="HTH_TetR"/>
</dbReference>
<dbReference type="PANTHER" id="PTHR30055">
    <property type="entry name" value="HTH-TYPE TRANSCRIPTIONAL REGULATOR RUTR"/>
    <property type="match status" value="1"/>
</dbReference>
<sequence length="200" mass="21491">MQKMRADAARNRRLLLEAAAAEFAEHGTDVSIARIAARAGLGKGTVFRHFATKEQLIAAIFSDRLDRLSARAEDLIAAADPGRALLEFMAGAVETQLADRSSCEAMPGELRADRQFTAATDRLVAAAEALTARARTAGAVRADVTGYDIVLLVNAVTQTTTPFDDAPPDLWRRYLALVFDGLRPQAATPLPAEPPRPRPA</sequence>
<evidence type="ECO:0000256" key="4">
    <source>
        <dbReference type="PROSITE-ProRule" id="PRU00335"/>
    </source>
</evidence>
<dbReference type="PRINTS" id="PR00455">
    <property type="entry name" value="HTHTETR"/>
</dbReference>
<dbReference type="Gene3D" id="1.10.357.10">
    <property type="entry name" value="Tetracycline Repressor, domain 2"/>
    <property type="match status" value="1"/>
</dbReference>
<accession>A0A7K0BTH6</accession>
<proteinExistence type="predicted"/>
<dbReference type="Proteomes" id="UP000487268">
    <property type="component" value="Unassembled WGS sequence"/>
</dbReference>
<dbReference type="SUPFAM" id="SSF46689">
    <property type="entry name" value="Homeodomain-like"/>
    <property type="match status" value="1"/>
</dbReference>
<dbReference type="InterPro" id="IPR049445">
    <property type="entry name" value="TetR_SbtR-like_C"/>
</dbReference>
<feature type="DNA-binding region" description="H-T-H motif" evidence="4">
    <location>
        <begin position="31"/>
        <end position="50"/>
    </location>
</feature>
<dbReference type="GO" id="GO:0000976">
    <property type="term" value="F:transcription cis-regulatory region binding"/>
    <property type="evidence" value="ECO:0007669"/>
    <property type="project" value="TreeGrafter"/>
</dbReference>
<dbReference type="Pfam" id="PF21597">
    <property type="entry name" value="TetR_C_43"/>
    <property type="match status" value="1"/>
</dbReference>
<keyword evidence="3" id="KW-0804">Transcription</keyword>
<dbReference type="AlphaFoldDB" id="A0A7K0BTH6"/>
<gene>
    <name evidence="6" type="ORF">ACRB68_25440</name>
</gene>
<dbReference type="Pfam" id="PF00440">
    <property type="entry name" value="TetR_N"/>
    <property type="match status" value="1"/>
</dbReference>
<evidence type="ECO:0000256" key="3">
    <source>
        <dbReference type="ARBA" id="ARBA00023163"/>
    </source>
</evidence>
<dbReference type="InterPro" id="IPR036271">
    <property type="entry name" value="Tet_transcr_reg_TetR-rel_C_sf"/>
</dbReference>
<keyword evidence="2 4" id="KW-0238">DNA-binding</keyword>
<organism evidence="6 7">
    <name type="scientific">Actinomadura macrotermitis</name>
    <dbReference type="NCBI Taxonomy" id="2585200"/>
    <lineage>
        <taxon>Bacteria</taxon>
        <taxon>Bacillati</taxon>
        <taxon>Actinomycetota</taxon>
        <taxon>Actinomycetes</taxon>
        <taxon>Streptosporangiales</taxon>
        <taxon>Thermomonosporaceae</taxon>
        <taxon>Actinomadura</taxon>
    </lineage>
</organism>
<dbReference type="PANTHER" id="PTHR30055:SF234">
    <property type="entry name" value="HTH-TYPE TRANSCRIPTIONAL REGULATOR BETI"/>
    <property type="match status" value="1"/>
</dbReference>
<dbReference type="EMBL" id="WEGH01000002">
    <property type="protein sequence ID" value="MQY04490.1"/>
    <property type="molecule type" value="Genomic_DNA"/>
</dbReference>
<evidence type="ECO:0000256" key="2">
    <source>
        <dbReference type="ARBA" id="ARBA00023125"/>
    </source>
</evidence>